<dbReference type="RefSeq" id="WP_092310170.1">
    <property type="nucleotide sequence ID" value="NZ_FOZV01000004.1"/>
</dbReference>
<evidence type="ECO:0000256" key="2">
    <source>
        <dbReference type="SAM" id="MobiDB-lite"/>
    </source>
</evidence>
<feature type="compositionally biased region" description="Low complexity" evidence="2">
    <location>
        <begin position="34"/>
        <end position="52"/>
    </location>
</feature>
<dbReference type="STRING" id="871741.SAMN05192570_2141"/>
<dbReference type="InterPro" id="IPR016085">
    <property type="entry name" value="Protease_inh_B-barrel_dom"/>
</dbReference>
<sequence>MTRTIAAALAVAVALPFAVPAEAQSVSRERTRETTTTTRDGNTTTTTTRSTTVGGSASVDAGALGEALAGALLGQTGRREPDWRRRAEPARPQDVFGAWLADDGGRDVGGCRMIFGERGFLGVRGVETEDCPSRLARISNWRVENGEVLLFRGPSDQNGPRLSLVEGRLLGDGLMLRREGDDGPGPMADAYDHRADDRRGGGGWGAPPQADAYAGTWRHIEIGMTGQRRECTVRLTTNPAFGALQGSASGCFEDLMFVNSWRLEDRQVVLYKAGGGTVAILRGGPNRLSGRTPEGEEIVLYR</sequence>
<protein>
    <submittedName>
        <fullName evidence="5">Protease inhibitor Inh</fullName>
    </submittedName>
</protein>
<dbReference type="Gene3D" id="2.40.128.10">
    <property type="match status" value="1"/>
</dbReference>
<evidence type="ECO:0000313" key="5">
    <source>
        <dbReference type="EMBL" id="SFS71511.1"/>
    </source>
</evidence>
<accession>A0A1I6S3H0</accession>
<keyword evidence="6" id="KW-1185">Reference proteome</keyword>
<dbReference type="OrthoDB" id="7677911at2"/>
<feature type="domain" description="Alkaline proteinase inhibitor/ Outer membrane lipoprotein Omp19" evidence="4">
    <location>
        <begin position="209"/>
        <end position="302"/>
    </location>
</feature>
<dbReference type="AlphaFoldDB" id="A0A1I6S3H0"/>
<feature type="region of interest" description="Disordered" evidence="2">
    <location>
        <begin position="22"/>
        <end position="56"/>
    </location>
</feature>
<name>A0A1I6S3H0_9CAUL</name>
<dbReference type="GO" id="GO:0004866">
    <property type="term" value="F:endopeptidase inhibitor activity"/>
    <property type="evidence" value="ECO:0007669"/>
    <property type="project" value="InterPro"/>
</dbReference>
<evidence type="ECO:0000256" key="1">
    <source>
        <dbReference type="ARBA" id="ARBA00022729"/>
    </source>
</evidence>
<feature type="signal peptide" evidence="3">
    <location>
        <begin position="1"/>
        <end position="23"/>
    </location>
</feature>
<evidence type="ECO:0000259" key="4">
    <source>
        <dbReference type="Pfam" id="PF02974"/>
    </source>
</evidence>
<dbReference type="Proteomes" id="UP000198788">
    <property type="component" value="Unassembled WGS sequence"/>
</dbReference>
<keyword evidence="1 3" id="KW-0732">Signal</keyword>
<dbReference type="InterPro" id="IPR021140">
    <property type="entry name" value="Inh/Omp19"/>
</dbReference>
<evidence type="ECO:0000256" key="3">
    <source>
        <dbReference type="SAM" id="SignalP"/>
    </source>
</evidence>
<feature type="chain" id="PRO_5011448130" evidence="3">
    <location>
        <begin position="24"/>
        <end position="302"/>
    </location>
</feature>
<proteinExistence type="predicted"/>
<gene>
    <name evidence="5" type="ORF">SAMN05192570_2141</name>
</gene>
<dbReference type="SUPFAM" id="SSF50882">
    <property type="entry name" value="beta-Barrel protease inhibitors"/>
    <property type="match status" value="1"/>
</dbReference>
<dbReference type="EMBL" id="FOZV01000004">
    <property type="protein sequence ID" value="SFS71511.1"/>
    <property type="molecule type" value="Genomic_DNA"/>
</dbReference>
<reference evidence="6" key="1">
    <citation type="submission" date="2016-10" db="EMBL/GenBank/DDBJ databases">
        <authorList>
            <person name="Varghese N."/>
            <person name="Submissions S."/>
        </authorList>
    </citation>
    <scope>NUCLEOTIDE SEQUENCE [LARGE SCALE GENOMIC DNA]</scope>
    <source>
        <strain evidence="6">CGMCC 1.10683</strain>
    </source>
</reference>
<organism evidence="5 6">
    <name type="scientific">Brevundimonas viscosa</name>
    <dbReference type="NCBI Taxonomy" id="871741"/>
    <lineage>
        <taxon>Bacteria</taxon>
        <taxon>Pseudomonadati</taxon>
        <taxon>Pseudomonadota</taxon>
        <taxon>Alphaproteobacteria</taxon>
        <taxon>Caulobacterales</taxon>
        <taxon>Caulobacteraceae</taxon>
        <taxon>Brevundimonas</taxon>
    </lineage>
</organism>
<dbReference type="Pfam" id="PF02974">
    <property type="entry name" value="Inh"/>
    <property type="match status" value="1"/>
</dbReference>
<evidence type="ECO:0000313" key="6">
    <source>
        <dbReference type="Proteomes" id="UP000198788"/>
    </source>
</evidence>